<dbReference type="GO" id="GO:0005886">
    <property type="term" value="C:plasma membrane"/>
    <property type="evidence" value="ECO:0007669"/>
    <property type="project" value="UniProtKB-SubCell"/>
</dbReference>
<dbReference type="Pfam" id="PF00005">
    <property type="entry name" value="ABC_tran"/>
    <property type="match status" value="1"/>
</dbReference>
<gene>
    <name evidence="11" type="primary">ftsE</name>
    <name evidence="13" type="ORF">SAMN02745702_02845</name>
</gene>
<dbReference type="NCBIfam" id="TIGR02673">
    <property type="entry name" value="FtsE"/>
    <property type="match status" value="1"/>
</dbReference>
<evidence type="ECO:0000256" key="6">
    <source>
        <dbReference type="ARBA" id="ARBA00022618"/>
    </source>
</evidence>
<dbReference type="EMBL" id="FUYA01000013">
    <property type="protein sequence ID" value="SKA82908.1"/>
    <property type="molecule type" value="Genomic_DNA"/>
</dbReference>
<dbReference type="InterPro" id="IPR017911">
    <property type="entry name" value="MacB-like_ATP-bd"/>
</dbReference>
<evidence type="ECO:0000256" key="4">
    <source>
        <dbReference type="ARBA" id="ARBA00022448"/>
    </source>
</evidence>
<keyword evidence="4" id="KW-0813">Transport</keyword>
<dbReference type="OrthoDB" id="9809450at2"/>
<evidence type="ECO:0000256" key="8">
    <source>
        <dbReference type="ARBA" id="ARBA00022840"/>
    </source>
</evidence>
<keyword evidence="6 11" id="KW-0132">Cell division</keyword>
<evidence type="ECO:0000256" key="7">
    <source>
        <dbReference type="ARBA" id="ARBA00022741"/>
    </source>
</evidence>
<organism evidence="13 14">
    <name type="scientific">Desulfobaculum bizertense DSM 18034</name>
    <dbReference type="NCBI Taxonomy" id="1121442"/>
    <lineage>
        <taxon>Bacteria</taxon>
        <taxon>Pseudomonadati</taxon>
        <taxon>Thermodesulfobacteriota</taxon>
        <taxon>Desulfovibrionia</taxon>
        <taxon>Desulfovibrionales</taxon>
        <taxon>Desulfovibrionaceae</taxon>
        <taxon>Desulfobaculum</taxon>
    </lineage>
</organism>
<evidence type="ECO:0000256" key="9">
    <source>
        <dbReference type="ARBA" id="ARBA00023136"/>
    </source>
</evidence>
<evidence type="ECO:0000256" key="2">
    <source>
        <dbReference type="ARBA" id="ARBA00005417"/>
    </source>
</evidence>
<comment type="subunit">
    <text evidence="11">Homodimer. Forms a membrane-associated complex with FtsX.</text>
</comment>
<name>A0A1T4X1A5_9BACT</name>
<dbReference type="InterPro" id="IPR015854">
    <property type="entry name" value="ABC_transpr_LolD-like"/>
</dbReference>
<accession>A0A1T4X1A5</accession>
<dbReference type="InterPro" id="IPR017871">
    <property type="entry name" value="ABC_transporter-like_CS"/>
</dbReference>
<protein>
    <recommendedName>
        <fullName evidence="3 11">Cell division ATP-binding protein FtsE</fullName>
    </recommendedName>
</protein>
<comment type="subcellular location">
    <subcellularLocation>
        <location evidence="11">Cell membrane</location>
        <topology evidence="11">Peripheral membrane protein</topology>
        <orientation evidence="11">Cytoplasmic side</orientation>
    </subcellularLocation>
</comment>
<dbReference type="PANTHER" id="PTHR24220:SF470">
    <property type="entry name" value="CELL DIVISION ATP-BINDING PROTEIN FTSE"/>
    <property type="match status" value="1"/>
</dbReference>
<dbReference type="PANTHER" id="PTHR24220">
    <property type="entry name" value="IMPORT ATP-BINDING PROTEIN"/>
    <property type="match status" value="1"/>
</dbReference>
<dbReference type="Proteomes" id="UP000189733">
    <property type="component" value="Unassembled WGS sequence"/>
</dbReference>
<keyword evidence="7 11" id="KW-0547">Nucleotide-binding</keyword>
<dbReference type="SUPFAM" id="SSF52540">
    <property type="entry name" value="P-loop containing nucleoside triphosphate hydrolases"/>
    <property type="match status" value="1"/>
</dbReference>
<dbReference type="InterPro" id="IPR005286">
    <property type="entry name" value="Cell_div_FtsE"/>
</dbReference>
<dbReference type="InterPro" id="IPR027417">
    <property type="entry name" value="P-loop_NTPase"/>
</dbReference>
<dbReference type="CDD" id="cd03255">
    <property type="entry name" value="ABC_MJ0796_LolCDE_FtsE"/>
    <property type="match status" value="1"/>
</dbReference>
<dbReference type="GO" id="GO:0005524">
    <property type="term" value="F:ATP binding"/>
    <property type="evidence" value="ECO:0007669"/>
    <property type="project" value="UniProtKB-UniRule"/>
</dbReference>
<keyword evidence="8 11" id="KW-0067">ATP-binding</keyword>
<keyword evidence="10 11" id="KW-0131">Cell cycle</keyword>
<dbReference type="FunFam" id="3.40.50.300:FF:000056">
    <property type="entry name" value="Cell division ATP-binding protein FtsE"/>
    <property type="match status" value="1"/>
</dbReference>
<evidence type="ECO:0000256" key="5">
    <source>
        <dbReference type="ARBA" id="ARBA00022475"/>
    </source>
</evidence>
<evidence type="ECO:0000256" key="10">
    <source>
        <dbReference type="ARBA" id="ARBA00023306"/>
    </source>
</evidence>
<comment type="function">
    <text evidence="1">Part of the ABC transporter FtsEX involved in cellular division. Important for assembly or stability of the septal ring.</text>
</comment>
<dbReference type="GO" id="GO:0051301">
    <property type="term" value="P:cell division"/>
    <property type="evidence" value="ECO:0007669"/>
    <property type="project" value="UniProtKB-UniRule"/>
</dbReference>
<feature type="domain" description="ABC transporter" evidence="12">
    <location>
        <begin position="8"/>
        <end position="233"/>
    </location>
</feature>
<dbReference type="AlphaFoldDB" id="A0A1T4X1A5"/>
<evidence type="ECO:0000313" key="14">
    <source>
        <dbReference type="Proteomes" id="UP000189733"/>
    </source>
</evidence>
<keyword evidence="14" id="KW-1185">Reference proteome</keyword>
<dbReference type="Gene3D" id="3.40.50.300">
    <property type="entry name" value="P-loop containing nucleotide triphosphate hydrolases"/>
    <property type="match status" value="1"/>
</dbReference>
<evidence type="ECO:0000256" key="11">
    <source>
        <dbReference type="RuleBase" id="RU365094"/>
    </source>
</evidence>
<keyword evidence="5 11" id="KW-1003">Cell membrane</keyword>
<dbReference type="GO" id="GO:0016887">
    <property type="term" value="F:ATP hydrolysis activity"/>
    <property type="evidence" value="ECO:0007669"/>
    <property type="project" value="InterPro"/>
</dbReference>
<dbReference type="PROSITE" id="PS50893">
    <property type="entry name" value="ABC_TRANSPORTER_2"/>
    <property type="match status" value="1"/>
</dbReference>
<proteinExistence type="inferred from homology"/>
<evidence type="ECO:0000313" key="13">
    <source>
        <dbReference type="EMBL" id="SKA82908.1"/>
    </source>
</evidence>
<dbReference type="SMART" id="SM00382">
    <property type="entry name" value="AAA"/>
    <property type="match status" value="1"/>
</dbReference>
<dbReference type="GO" id="GO:0022857">
    <property type="term" value="F:transmembrane transporter activity"/>
    <property type="evidence" value="ECO:0007669"/>
    <property type="project" value="TreeGrafter"/>
</dbReference>
<keyword evidence="9 11" id="KW-0472">Membrane</keyword>
<dbReference type="RefSeq" id="WP_078686108.1">
    <property type="nucleotide sequence ID" value="NZ_FUYA01000013.1"/>
</dbReference>
<sequence length="233" mass="25711">MDNDGATVNARRLSYNFGTHWALKDISFHLPKGSFTFLTGPSGAGKTTLLRLLHGSLPVDRGSVNVAGYELKGIRRRHVAQLRRHVSVVFQDFKILPQRSVAENVALPLEVRGLPKRAINRRINAVLRGLDLASKVHCRCEELSGGEQQRVAIARAIVVNPKLLLADEPTGNLDIDLALRLMNVFRQFNAYGTTILLATHNRDIIQSVPHANRITLDDGHIVDQTVAEGAEHA</sequence>
<reference evidence="13 14" key="1">
    <citation type="submission" date="2017-02" db="EMBL/GenBank/DDBJ databases">
        <authorList>
            <person name="Peterson S.W."/>
        </authorList>
    </citation>
    <scope>NUCLEOTIDE SEQUENCE [LARGE SCALE GENOMIC DNA]</scope>
    <source>
        <strain evidence="13 14">DSM 18034</strain>
    </source>
</reference>
<dbReference type="InterPro" id="IPR003439">
    <property type="entry name" value="ABC_transporter-like_ATP-bd"/>
</dbReference>
<dbReference type="PROSITE" id="PS00211">
    <property type="entry name" value="ABC_TRANSPORTER_1"/>
    <property type="match status" value="1"/>
</dbReference>
<evidence type="ECO:0000259" key="12">
    <source>
        <dbReference type="PROSITE" id="PS50893"/>
    </source>
</evidence>
<dbReference type="STRING" id="1121442.SAMN02745702_02845"/>
<evidence type="ECO:0000256" key="1">
    <source>
        <dbReference type="ARBA" id="ARBA00002579"/>
    </source>
</evidence>
<dbReference type="InterPro" id="IPR003593">
    <property type="entry name" value="AAA+_ATPase"/>
</dbReference>
<comment type="similarity">
    <text evidence="2 11">Belongs to the ABC transporter superfamily.</text>
</comment>
<evidence type="ECO:0000256" key="3">
    <source>
        <dbReference type="ARBA" id="ARBA00020019"/>
    </source>
</evidence>